<proteinExistence type="inferred from homology"/>
<sequence>MADVGSNCLPENLNDCWLNPEFVLVGADDASEFGVTGNAIAALVPDVWLKISQGHIETISRRPDVDLPQYRLPGILAPALVDTQVNGGGGVLINHQPTAAGINTLTQTHGQYGTGALLPTVISDNLAVMEQALDGAIAARQGGDAAVVGIHFEGPHLSLAKKGCHSPALIRPIGEAEMTLYADAVAALGCCMVTLAPETVEPADIARLVALGVRVSLGHSNADVATVEASLAAGASGFTHLFNGMSALQGREPGMVGAALACPEAYCGIILDGEHVHATSATLAWRLKGTRRLMLVTDAMSPTGTREESFEFFGGKVHRDGMVLRDEQGSLAGSVLTMTAAVRQACAMLGVSAAEALWMATATPAAFLGLKDIGRLAPGNRADLLLLDDALYQLGRWQAGQLVAGQEPPLD</sequence>
<dbReference type="RefSeq" id="WP_011759314.1">
    <property type="nucleotide sequence ID" value="NC_008700.1"/>
</dbReference>
<evidence type="ECO:0000313" key="10">
    <source>
        <dbReference type="EMBL" id="ABL99405.1"/>
    </source>
</evidence>
<dbReference type="GO" id="GO:0008448">
    <property type="term" value="F:N-acetylglucosamine-6-phosphate deacetylase activity"/>
    <property type="evidence" value="ECO:0007669"/>
    <property type="project" value="UniProtKB-UniRule"/>
</dbReference>
<dbReference type="Pfam" id="PF01979">
    <property type="entry name" value="Amidohydro_1"/>
    <property type="match status" value="1"/>
</dbReference>
<evidence type="ECO:0000256" key="4">
    <source>
        <dbReference type="ARBA" id="ARBA00023277"/>
    </source>
</evidence>
<evidence type="ECO:0000256" key="5">
    <source>
        <dbReference type="PIRNR" id="PIRNR038994"/>
    </source>
</evidence>
<dbReference type="KEGG" id="saz:Sama_1198"/>
<dbReference type="GO" id="GO:0046872">
    <property type="term" value="F:metal ion binding"/>
    <property type="evidence" value="ECO:0007669"/>
    <property type="project" value="UniProtKB-KW"/>
</dbReference>
<dbReference type="PIRSF" id="PIRSF038994">
    <property type="entry name" value="NagA"/>
    <property type="match status" value="1"/>
</dbReference>
<dbReference type="PANTHER" id="PTHR11113">
    <property type="entry name" value="N-ACETYLGLUCOSAMINE-6-PHOSPHATE DEACETYLASE"/>
    <property type="match status" value="1"/>
</dbReference>
<dbReference type="PANTHER" id="PTHR11113:SF14">
    <property type="entry name" value="N-ACETYLGLUCOSAMINE-6-PHOSPHATE DEACETYLASE"/>
    <property type="match status" value="1"/>
</dbReference>
<keyword evidence="2 8" id="KW-0479">Metal-binding</keyword>
<keyword evidence="3 5" id="KW-0378">Hydrolase</keyword>
<dbReference type="EC" id="3.5.1.25" evidence="5"/>
<dbReference type="EMBL" id="CP000507">
    <property type="protein sequence ID" value="ABL99405.1"/>
    <property type="molecule type" value="Genomic_DNA"/>
</dbReference>
<dbReference type="GO" id="GO:0006046">
    <property type="term" value="P:N-acetylglucosamine catabolic process"/>
    <property type="evidence" value="ECO:0007669"/>
    <property type="project" value="TreeGrafter"/>
</dbReference>
<evidence type="ECO:0000256" key="2">
    <source>
        <dbReference type="ARBA" id="ARBA00022723"/>
    </source>
</evidence>
<dbReference type="Proteomes" id="UP000009175">
    <property type="component" value="Chromosome"/>
</dbReference>
<comment type="cofactor">
    <cofactor evidence="8">
        <name>a divalent metal cation</name>
        <dbReference type="ChEBI" id="CHEBI:60240"/>
    </cofactor>
    <text evidence="8">Binds 1 divalent metal cation per subunit.</text>
</comment>
<feature type="domain" description="Amidohydrolase-related" evidence="9">
    <location>
        <begin position="75"/>
        <end position="389"/>
    </location>
</feature>
<protein>
    <recommendedName>
        <fullName evidence="5">N-acetylgalactosamine-6-phosphate deacetylase</fullName>
        <ecNumber evidence="5">3.5.1.25</ecNumber>
    </recommendedName>
    <alternativeName>
        <fullName evidence="5">N-acetylglucosamine-6-phosphate deacetylase</fullName>
    </alternativeName>
</protein>
<feature type="binding site" evidence="7">
    <location>
        <position position="251"/>
    </location>
    <ligand>
        <name>substrate</name>
    </ligand>
</feature>
<feature type="binding site" evidence="7">
    <location>
        <begin position="331"/>
        <end position="333"/>
    </location>
    <ligand>
        <name>substrate</name>
    </ligand>
</feature>
<dbReference type="STRING" id="326297.Sama_1198"/>
<evidence type="ECO:0000313" key="11">
    <source>
        <dbReference type="Proteomes" id="UP000009175"/>
    </source>
</evidence>
<feature type="binding site" evidence="8">
    <location>
        <position position="219"/>
    </location>
    <ligand>
        <name>Zn(2+)</name>
        <dbReference type="ChEBI" id="CHEBI:29105"/>
    </ligand>
</feature>
<dbReference type="InterPro" id="IPR011059">
    <property type="entry name" value="Metal-dep_hydrolase_composite"/>
</dbReference>
<dbReference type="InterPro" id="IPR006680">
    <property type="entry name" value="Amidohydro-rel"/>
</dbReference>
<reference evidence="10 11" key="1">
    <citation type="submission" date="2006-12" db="EMBL/GenBank/DDBJ databases">
        <title>Complete sequence of Shewanella amazonensis SB2B.</title>
        <authorList>
            <consortium name="US DOE Joint Genome Institute"/>
            <person name="Copeland A."/>
            <person name="Lucas S."/>
            <person name="Lapidus A."/>
            <person name="Barry K."/>
            <person name="Detter J.C."/>
            <person name="Glavina del Rio T."/>
            <person name="Hammon N."/>
            <person name="Israni S."/>
            <person name="Dalin E."/>
            <person name="Tice H."/>
            <person name="Pitluck S."/>
            <person name="Munk A.C."/>
            <person name="Brettin T."/>
            <person name="Bruce D."/>
            <person name="Han C."/>
            <person name="Tapia R."/>
            <person name="Gilna P."/>
            <person name="Schmutz J."/>
            <person name="Larimer F."/>
            <person name="Land M."/>
            <person name="Hauser L."/>
            <person name="Kyrpides N."/>
            <person name="Mikhailova N."/>
            <person name="Fredrickson J."/>
            <person name="Richardson P."/>
        </authorList>
    </citation>
    <scope>NUCLEOTIDE SEQUENCE [LARGE SCALE GENOMIC DNA]</scope>
    <source>
        <strain evidence="11">ATCC BAA-1098 / SB2B</strain>
    </source>
</reference>
<evidence type="ECO:0000256" key="3">
    <source>
        <dbReference type="ARBA" id="ARBA00022801"/>
    </source>
</evidence>
<dbReference type="SUPFAM" id="SSF51556">
    <property type="entry name" value="Metallo-dependent hydrolases"/>
    <property type="match status" value="1"/>
</dbReference>
<dbReference type="HOGENOM" id="CLU_032482_2_2_6"/>
<dbReference type="NCBIfam" id="TIGR00221">
    <property type="entry name" value="nagA"/>
    <property type="match status" value="1"/>
</dbReference>
<comment type="catalytic activity">
    <reaction evidence="5">
        <text>N-acetyl-D-glucosamine 6-phosphate + H2O = D-glucosamine 6-phosphate + acetate</text>
        <dbReference type="Rhea" id="RHEA:22936"/>
        <dbReference type="ChEBI" id="CHEBI:15377"/>
        <dbReference type="ChEBI" id="CHEBI:30089"/>
        <dbReference type="ChEBI" id="CHEBI:57513"/>
        <dbReference type="ChEBI" id="CHEBI:58725"/>
        <dbReference type="EC" id="3.5.1.25"/>
    </reaction>
</comment>
<keyword evidence="4 5" id="KW-0119">Carbohydrate metabolism</keyword>
<dbReference type="Gene3D" id="3.20.20.140">
    <property type="entry name" value="Metal-dependent hydrolases"/>
    <property type="match status" value="1"/>
</dbReference>
<feature type="binding site" evidence="7">
    <location>
        <position position="164"/>
    </location>
    <ligand>
        <name>substrate</name>
    </ligand>
</feature>
<evidence type="ECO:0000256" key="6">
    <source>
        <dbReference type="PIRSR" id="PIRSR038994-1"/>
    </source>
</evidence>
<dbReference type="Gene3D" id="2.30.40.10">
    <property type="entry name" value="Urease, subunit C, domain 1"/>
    <property type="match status" value="1"/>
</dbReference>
<feature type="active site" description="Proton donor/acceptor" evidence="6">
    <location>
        <position position="298"/>
    </location>
</feature>
<feature type="binding site" evidence="7">
    <location>
        <position position="275"/>
    </location>
    <ligand>
        <name>substrate</name>
    </ligand>
</feature>
<feature type="binding site" evidence="8">
    <location>
        <position position="240"/>
    </location>
    <ligand>
        <name>Zn(2+)</name>
        <dbReference type="ChEBI" id="CHEBI:29105"/>
    </ligand>
</feature>
<feature type="binding site" evidence="7">
    <location>
        <begin position="243"/>
        <end position="244"/>
    </location>
    <ligand>
        <name>substrate</name>
    </ligand>
</feature>
<dbReference type="AlphaFoldDB" id="A1S4U9"/>
<evidence type="ECO:0000259" key="9">
    <source>
        <dbReference type="Pfam" id="PF01979"/>
    </source>
</evidence>
<gene>
    <name evidence="10" type="ordered locus">Sama_1198</name>
</gene>
<name>A1S4U9_SHEAM</name>
<evidence type="ECO:0000256" key="8">
    <source>
        <dbReference type="PIRSR" id="PIRSR038994-3"/>
    </source>
</evidence>
<accession>A1S4U9</accession>
<keyword evidence="11" id="KW-1185">Reference proteome</keyword>
<feature type="binding site" evidence="8">
    <location>
        <position position="153"/>
    </location>
    <ligand>
        <name>Zn(2+)</name>
        <dbReference type="ChEBI" id="CHEBI:29105"/>
    </ligand>
</feature>
<dbReference type="InterPro" id="IPR003764">
    <property type="entry name" value="GlcNAc_6-P_deAcase"/>
</dbReference>
<organism evidence="10 11">
    <name type="scientific">Shewanella amazonensis (strain ATCC BAA-1098 / SB2B)</name>
    <dbReference type="NCBI Taxonomy" id="326297"/>
    <lineage>
        <taxon>Bacteria</taxon>
        <taxon>Pseudomonadati</taxon>
        <taxon>Pseudomonadota</taxon>
        <taxon>Gammaproteobacteria</taxon>
        <taxon>Alteromonadales</taxon>
        <taxon>Shewanellaceae</taxon>
        <taxon>Shewanella</taxon>
    </lineage>
</organism>
<dbReference type="eggNOG" id="COG1820">
    <property type="taxonomic scope" value="Bacteria"/>
</dbReference>
<dbReference type="InterPro" id="IPR032466">
    <property type="entry name" value="Metal_Hydrolase"/>
</dbReference>
<comment type="similarity">
    <text evidence="1 5">Belongs to the metallo-dependent hydrolases superfamily. NagA family.</text>
</comment>
<dbReference type="OrthoDB" id="9776488at2"/>
<evidence type="ECO:0000256" key="1">
    <source>
        <dbReference type="ARBA" id="ARBA00010716"/>
    </source>
</evidence>
<evidence type="ECO:0000256" key="7">
    <source>
        <dbReference type="PIRSR" id="PIRSR038994-2"/>
    </source>
</evidence>